<dbReference type="CDD" id="cd06173">
    <property type="entry name" value="MFS_MefA_like"/>
    <property type="match status" value="1"/>
</dbReference>
<keyword evidence="2" id="KW-1003">Cell membrane</keyword>
<dbReference type="InterPro" id="IPR036259">
    <property type="entry name" value="MFS_trans_sf"/>
</dbReference>
<evidence type="ECO:0000259" key="7">
    <source>
        <dbReference type="SMART" id="SM00923"/>
    </source>
</evidence>
<keyword evidence="3 6" id="KW-0812">Transmembrane</keyword>
<dbReference type="SUPFAM" id="SSF103473">
    <property type="entry name" value="MFS general substrate transporter"/>
    <property type="match status" value="1"/>
</dbReference>
<evidence type="ECO:0000313" key="9">
    <source>
        <dbReference type="Proteomes" id="UP000482800"/>
    </source>
</evidence>
<evidence type="ECO:0000313" key="8">
    <source>
        <dbReference type="EMBL" id="GFJ83610.1"/>
    </source>
</evidence>
<reference evidence="8 9" key="2">
    <citation type="submission" date="2020-03" db="EMBL/GenBank/DDBJ databases">
        <authorList>
            <person name="Ichikawa N."/>
            <person name="Kimura A."/>
            <person name="Kitahashi Y."/>
            <person name="Uohara A."/>
        </authorList>
    </citation>
    <scope>NUCLEOTIDE SEQUENCE [LARGE SCALE GENOMIC DNA]</scope>
    <source>
        <strain evidence="8 9">NBRC 108639</strain>
    </source>
</reference>
<evidence type="ECO:0000256" key="4">
    <source>
        <dbReference type="ARBA" id="ARBA00022989"/>
    </source>
</evidence>
<accession>A0A6V8KJL0</accession>
<organism evidence="8 9">
    <name type="scientific">Phytohabitans houttuyneae</name>
    <dbReference type="NCBI Taxonomy" id="1076126"/>
    <lineage>
        <taxon>Bacteria</taxon>
        <taxon>Bacillati</taxon>
        <taxon>Actinomycetota</taxon>
        <taxon>Actinomycetes</taxon>
        <taxon>Micromonosporales</taxon>
        <taxon>Micromonosporaceae</taxon>
    </lineage>
</organism>
<feature type="transmembrane region" description="Helical" evidence="6">
    <location>
        <begin position="138"/>
        <end position="162"/>
    </location>
</feature>
<evidence type="ECO:0000256" key="1">
    <source>
        <dbReference type="ARBA" id="ARBA00004651"/>
    </source>
</evidence>
<keyword evidence="5 6" id="KW-0472">Membrane</keyword>
<feature type="transmembrane region" description="Helical" evidence="6">
    <location>
        <begin position="51"/>
        <end position="74"/>
    </location>
</feature>
<dbReference type="EMBL" id="BLPF01000003">
    <property type="protein sequence ID" value="GFJ83610.1"/>
    <property type="molecule type" value="Genomic_DNA"/>
</dbReference>
<dbReference type="GO" id="GO:0005886">
    <property type="term" value="C:plasma membrane"/>
    <property type="evidence" value="ECO:0007669"/>
    <property type="project" value="UniProtKB-SubCell"/>
</dbReference>
<keyword evidence="4 6" id="KW-1133">Transmembrane helix</keyword>
<evidence type="ECO:0000256" key="3">
    <source>
        <dbReference type="ARBA" id="ARBA00022692"/>
    </source>
</evidence>
<feature type="transmembrane region" description="Helical" evidence="6">
    <location>
        <begin position="80"/>
        <end position="101"/>
    </location>
</feature>
<dbReference type="SMART" id="SM00923">
    <property type="entry name" value="MbtH"/>
    <property type="match status" value="1"/>
</dbReference>
<dbReference type="Gene3D" id="1.20.1250.20">
    <property type="entry name" value="MFS general substrate transporter like domains"/>
    <property type="match status" value="1"/>
</dbReference>
<feature type="domain" description="MbtH-like" evidence="7">
    <location>
        <begin position="240"/>
        <end position="290"/>
    </location>
</feature>
<feature type="transmembrane region" description="Helical" evidence="6">
    <location>
        <begin position="201"/>
        <end position="220"/>
    </location>
</feature>
<name>A0A6V8KJL0_9ACTN</name>
<evidence type="ECO:0000256" key="6">
    <source>
        <dbReference type="SAM" id="Phobius"/>
    </source>
</evidence>
<dbReference type="Pfam" id="PF07690">
    <property type="entry name" value="MFS_1"/>
    <property type="match status" value="1"/>
</dbReference>
<dbReference type="Pfam" id="PF03621">
    <property type="entry name" value="MbtH"/>
    <property type="match status" value="1"/>
</dbReference>
<dbReference type="Gene3D" id="3.90.820.10">
    <property type="entry name" value="Structural Genomics, Unknown Function 30-nov-00 1gh9 Mol_id"/>
    <property type="match status" value="1"/>
</dbReference>
<gene>
    <name evidence="8" type="ORF">Phou_077900</name>
</gene>
<reference evidence="8 9" key="1">
    <citation type="submission" date="2020-03" db="EMBL/GenBank/DDBJ databases">
        <title>Whole genome shotgun sequence of Phytohabitans houttuyneae NBRC 108639.</title>
        <authorList>
            <person name="Komaki H."/>
            <person name="Tamura T."/>
        </authorList>
    </citation>
    <scope>NUCLEOTIDE SEQUENCE [LARGE SCALE GENOMIC DNA]</scope>
    <source>
        <strain evidence="8 9">NBRC 108639</strain>
    </source>
</reference>
<dbReference type="PANTHER" id="PTHR23513">
    <property type="entry name" value="INTEGRAL MEMBRANE EFFLUX PROTEIN-RELATED"/>
    <property type="match status" value="1"/>
</dbReference>
<keyword evidence="9" id="KW-1185">Reference proteome</keyword>
<dbReference type="PANTHER" id="PTHR23513:SF6">
    <property type="entry name" value="MAJOR FACILITATOR SUPERFAMILY ASSOCIATED DOMAIN-CONTAINING PROTEIN"/>
    <property type="match status" value="1"/>
</dbReference>
<comment type="subcellular location">
    <subcellularLocation>
        <location evidence="1">Cell membrane</location>
        <topology evidence="1">Multi-pass membrane protein</topology>
    </subcellularLocation>
</comment>
<dbReference type="InterPro" id="IPR011701">
    <property type="entry name" value="MFS"/>
</dbReference>
<sequence length="310" mass="32711">MVDALTHAVAFVALSFVRLPRPAPVPRERRHLGREIAEGVAWVWRQPAIRVTALCALVLNLFFSAFYVVVLVLARDGGVSAGGIGVMAAMLGVGGVVGALAAPYLNRVLRPHVSVIAVFWVLTALTPLAAVLHGGPMLGALFFAMALLPPTANAAVMTRQLLLTPDRLRGRLTSVLGLAMGASAAAGPAMGGLLAQALPGAGAVLVCAAGMAVATVAVTVNRALRTISTPVVDHNPTEGKPDMDDDATYEVLRNDEDQYSLWPLGHEVPAGWSRVGKEGTRDECSAYVDEVWTDMRPRSLRERMGADTQP</sequence>
<dbReference type="InterPro" id="IPR005153">
    <property type="entry name" value="MbtH-like_dom"/>
</dbReference>
<dbReference type="InterPro" id="IPR038020">
    <property type="entry name" value="MbtH-like_sf"/>
</dbReference>
<feature type="transmembrane region" description="Helical" evidence="6">
    <location>
        <begin position="113"/>
        <end position="132"/>
    </location>
</feature>
<protein>
    <recommendedName>
        <fullName evidence="7">MbtH-like domain-containing protein</fullName>
    </recommendedName>
</protein>
<comment type="caution">
    <text evidence="8">The sequence shown here is derived from an EMBL/GenBank/DDBJ whole genome shotgun (WGS) entry which is preliminary data.</text>
</comment>
<evidence type="ECO:0000256" key="2">
    <source>
        <dbReference type="ARBA" id="ARBA00022475"/>
    </source>
</evidence>
<dbReference type="GO" id="GO:0022857">
    <property type="term" value="F:transmembrane transporter activity"/>
    <property type="evidence" value="ECO:0007669"/>
    <property type="project" value="InterPro"/>
</dbReference>
<dbReference type="Proteomes" id="UP000482800">
    <property type="component" value="Unassembled WGS sequence"/>
</dbReference>
<proteinExistence type="predicted"/>
<dbReference type="AlphaFoldDB" id="A0A6V8KJL0"/>
<evidence type="ECO:0000256" key="5">
    <source>
        <dbReference type="ARBA" id="ARBA00023136"/>
    </source>
</evidence>
<dbReference type="SUPFAM" id="SSF160582">
    <property type="entry name" value="MbtH-like"/>
    <property type="match status" value="1"/>
</dbReference>
<feature type="transmembrane region" description="Helical" evidence="6">
    <location>
        <begin position="174"/>
        <end position="195"/>
    </location>
</feature>